<dbReference type="PROSITE" id="PS51779">
    <property type="entry name" value="POTRA"/>
    <property type="match status" value="1"/>
</dbReference>
<evidence type="ECO:0000256" key="2">
    <source>
        <dbReference type="ARBA" id="ARBA00022452"/>
    </source>
</evidence>
<organism evidence="5 6">
    <name type="scientific">Paracoccus nototheniae</name>
    <dbReference type="NCBI Taxonomy" id="2489002"/>
    <lineage>
        <taxon>Bacteria</taxon>
        <taxon>Pseudomonadati</taxon>
        <taxon>Pseudomonadota</taxon>
        <taxon>Alphaproteobacteria</taxon>
        <taxon>Rhodobacterales</taxon>
        <taxon>Paracoccaceae</taxon>
        <taxon>Paracoccus</taxon>
    </lineage>
</organism>
<name>A0ABW4DTU6_9RHOB</name>
<evidence type="ECO:0000313" key="6">
    <source>
        <dbReference type="Proteomes" id="UP001597302"/>
    </source>
</evidence>
<evidence type="ECO:0000256" key="3">
    <source>
        <dbReference type="ARBA" id="ARBA00023136"/>
    </source>
</evidence>
<accession>A0ABW4DTU6</accession>
<evidence type="ECO:0000256" key="1">
    <source>
        <dbReference type="ARBA" id="ARBA00004370"/>
    </source>
</evidence>
<comment type="subcellular location">
    <subcellularLocation>
        <location evidence="1">Membrane</location>
    </subcellularLocation>
</comment>
<dbReference type="Gene3D" id="3.10.20.310">
    <property type="entry name" value="membrane protein fhac"/>
    <property type="match status" value="1"/>
</dbReference>
<protein>
    <submittedName>
        <fullName evidence="5">Autotransporter assembly complex family protein</fullName>
    </submittedName>
</protein>
<comment type="caution">
    <text evidence="5">The sequence shown here is derived from an EMBL/GenBank/DDBJ whole genome shotgun (WGS) entry which is preliminary data.</text>
</comment>
<dbReference type="PANTHER" id="PTHR12815">
    <property type="entry name" value="SORTING AND ASSEMBLY MACHINERY SAMM50 PROTEIN FAMILY MEMBER"/>
    <property type="match status" value="1"/>
</dbReference>
<keyword evidence="2" id="KW-1134">Transmembrane beta strand</keyword>
<dbReference type="RefSeq" id="WP_131573011.1">
    <property type="nucleotide sequence ID" value="NZ_CBCSAJ010000012.1"/>
</dbReference>
<dbReference type="Pfam" id="PF01103">
    <property type="entry name" value="Omp85"/>
    <property type="match status" value="1"/>
</dbReference>
<evidence type="ECO:0000259" key="4">
    <source>
        <dbReference type="PROSITE" id="PS51779"/>
    </source>
</evidence>
<evidence type="ECO:0000313" key="5">
    <source>
        <dbReference type="EMBL" id="MFD1480301.1"/>
    </source>
</evidence>
<dbReference type="PANTHER" id="PTHR12815:SF42">
    <property type="entry name" value="BACTERIAL SURFACE ANTIGEN (D15) DOMAIN-CONTAINING PROTEIN"/>
    <property type="match status" value="1"/>
</dbReference>
<gene>
    <name evidence="5" type="ORF">ACFQ5P_03215</name>
</gene>
<dbReference type="EMBL" id="JBHTOQ010000003">
    <property type="protein sequence ID" value="MFD1480301.1"/>
    <property type="molecule type" value="Genomic_DNA"/>
</dbReference>
<dbReference type="InterPro" id="IPR039910">
    <property type="entry name" value="D15-like"/>
</dbReference>
<feature type="domain" description="POTRA" evidence="4">
    <location>
        <begin position="225"/>
        <end position="299"/>
    </location>
</feature>
<dbReference type="Pfam" id="PF07244">
    <property type="entry name" value="POTRA"/>
    <property type="match status" value="1"/>
</dbReference>
<sequence>MRAYLTAILMAGTALGGAAWMGGGALAQSSSPFSGLFGGGSRAEGPVALDVQVSGDEGGEDGALTRRIRQSLLVTGALDEDRTTGQDILAAARGDYARVLGLLYDEGFYDAAISITLDGIEAAGVAPLDAPAQVARVVVAVEPGRTFRFSRAAIAPVAPDSEIPTDYASGEIAGTGLMRRAALAGVDGWRNAGHAKADVGDQQIVADHDAAQVDSQIALAPGPAVTFGRMTVGGNQRLNERRLRKIAGYPEGTRFDPDELETVRQRLRRTGIFSAITLQEADDLGPGDTLDVDLTVVEQATRRIGAGAEISTSDGALLSAYWMHRNLLGGGERLRIDGRVKDIGSETSDRDDELTIRLDRPATITADTTAFVEAEVQQMREEDYDEDTATLGFGLNHIFSDRLTADIALEYQYSRVFDANGRTDFKVLALPAEVIWDRREDQNNAKRGFYLSAEVTPFTGFEDTSSGLRALGEGRAFRSFGADDRFTLAGRARAGSVFGTDIETTPRNYLFFSGGGGTVRGHPYQSLGVEEISGPGGVPIKTGGLSVASATAEIRMQVREKIGLVAFADYGRVWTEGSFGGESGDQTGAGLGVRYDTPIGPLRFDVAGPVSGDTGSGVQLYLGLGQAF</sequence>
<keyword evidence="6" id="KW-1185">Reference proteome</keyword>
<keyword evidence="3" id="KW-0472">Membrane</keyword>
<dbReference type="InterPro" id="IPR010827">
    <property type="entry name" value="BamA/TamA_POTRA"/>
</dbReference>
<proteinExistence type="predicted"/>
<dbReference type="Gene3D" id="2.40.160.50">
    <property type="entry name" value="membrane protein fhac: a member of the omp85/tpsb transporter family"/>
    <property type="match status" value="1"/>
</dbReference>
<keyword evidence="2" id="KW-0812">Transmembrane</keyword>
<dbReference type="InterPro" id="IPR034746">
    <property type="entry name" value="POTRA"/>
</dbReference>
<reference evidence="6" key="1">
    <citation type="journal article" date="2019" name="Int. J. Syst. Evol. Microbiol.">
        <title>The Global Catalogue of Microorganisms (GCM) 10K type strain sequencing project: providing services to taxonomists for standard genome sequencing and annotation.</title>
        <authorList>
            <consortium name="The Broad Institute Genomics Platform"/>
            <consortium name="The Broad Institute Genome Sequencing Center for Infectious Disease"/>
            <person name="Wu L."/>
            <person name="Ma J."/>
        </authorList>
    </citation>
    <scope>NUCLEOTIDE SEQUENCE [LARGE SCALE GENOMIC DNA]</scope>
    <source>
        <strain evidence="6">CCM 8875</strain>
    </source>
</reference>
<dbReference type="InterPro" id="IPR000184">
    <property type="entry name" value="Bac_surfAg_D15"/>
</dbReference>
<dbReference type="Proteomes" id="UP001597302">
    <property type="component" value="Unassembled WGS sequence"/>
</dbReference>